<dbReference type="Gene3D" id="2.40.420.20">
    <property type="match status" value="1"/>
</dbReference>
<dbReference type="GO" id="GO:0030313">
    <property type="term" value="C:cell envelope"/>
    <property type="evidence" value="ECO:0007669"/>
    <property type="project" value="TreeGrafter"/>
</dbReference>
<dbReference type="EMBL" id="CACVAR010000009">
    <property type="protein sequence ID" value="CAA6798546.1"/>
    <property type="molecule type" value="Genomic_DNA"/>
</dbReference>
<name>A0A6S6RT06_9BACT</name>
<evidence type="ECO:0000313" key="2">
    <source>
        <dbReference type="EMBL" id="CAA6798546.1"/>
    </source>
</evidence>
<dbReference type="PANTHER" id="PTHR30097:SF4">
    <property type="entry name" value="SLR6042 PROTEIN"/>
    <property type="match status" value="1"/>
</dbReference>
<dbReference type="GO" id="GO:0015679">
    <property type="term" value="P:plasma membrane copper ion transport"/>
    <property type="evidence" value="ECO:0007669"/>
    <property type="project" value="TreeGrafter"/>
</dbReference>
<dbReference type="AlphaFoldDB" id="A0A6S6RT06"/>
<proteinExistence type="predicted"/>
<gene>
    <name evidence="2" type="ORF">HELGO_WM27958</name>
</gene>
<reference evidence="2" key="1">
    <citation type="submission" date="2020-01" db="EMBL/GenBank/DDBJ databases">
        <authorList>
            <person name="Meier V. D."/>
            <person name="Meier V D."/>
        </authorList>
    </citation>
    <scope>NUCLEOTIDE SEQUENCE</scope>
    <source>
        <strain evidence="2">HLG_WM_MAG_03</strain>
    </source>
</reference>
<dbReference type="PANTHER" id="PTHR30097">
    <property type="entry name" value="CATION EFFLUX SYSTEM PROTEIN CUSB"/>
    <property type="match status" value="1"/>
</dbReference>
<organism evidence="2">
    <name type="scientific">uncultured Sulfurovum sp</name>
    <dbReference type="NCBI Taxonomy" id="269237"/>
    <lineage>
        <taxon>Bacteria</taxon>
        <taxon>Pseudomonadati</taxon>
        <taxon>Campylobacterota</taxon>
        <taxon>Epsilonproteobacteria</taxon>
        <taxon>Campylobacterales</taxon>
        <taxon>Sulfurovaceae</taxon>
        <taxon>Sulfurovum</taxon>
        <taxon>environmental samples</taxon>
    </lineage>
</organism>
<protein>
    <submittedName>
        <fullName evidence="2">Probable Co/Zn/Cd efflux system membrane fusion protein</fullName>
    </submittedName>
</protein>
<sequence length="106" mass="11765">NKTIDFRITLENKKGKIQPNSYATIKSIQQQTTNLVLPTTAVVTKGHKHLVFVPGEYEGEYKSKSIEAKRISSTKFQVVSGLKEGDVVVNNSLFLIDSDIVINGEE</sequence>
<feature type="non-terminal residue" evidence="2">
    <location>
        <position position="1"/>
    </location>
</feature>
<accession>A0A6S6RT06</accession>
<evidence type="ECO:0000256" key="1">
    <source>
        <dbReference type="ARBA" id="ARBA00022448"/>
    </source>
</evidence>
<dbReference type="GO" id="GO:0060003">
    <property type="term" value="P:copper ion export"/>
    <property type="evidence" value="ECO:0007669"/>
    <property type="project" value="TreeGrafter"/>
</dbReference>
<keyword evidence="1" id="KW-0813">Transport</keyword>
<dbReference type="InterPro" id="IPR051909">
    <property type="entry name" value="MFP_Cation_Efflux"/>
</dbReference>